<dbReference type="Gene3D" id="3.50.50.60">
    <property type="entry name" value="FAD/NAD(P)-binding domain"/>
    <property type="match status" value="1"/>
</dbReference>
<keyword evidence="6" id="KW-0274">FAD</keyword>
<proteinExistence type="inferred from homology"/>
<dbReference type="Pfam" id="PF01593">
    <property type="entry name" value="Amino_oxidase"/>
    <property type="match status" value="1"/>
</dbReference>
<dbReference type="EMBL" id="CP034209">
    <property type="protein sequence ID" value="QBZ63451.1"/>
    <property type="molecule type" value="Genomic_DNA"/>
</dbReference>
<evidence type="ECO:0000256" key="2">
    <source>
        <dbReference type="ARBA" id="ARBA00005995"/>
    </source>
</evidence>
<gene>
    <name evidence="9" type="ORF">PoMZ_05132</name>
</gene>
<feature type="binding site" evidence="5">
    <location>
        <position position="39"/>
    </location>
    <ligand>
        <name>FAD</name>
        <dbReference type="ChEBI" id="CHEBI:57692"/>
    </ligand>
</feature>
<dbReference type="AlphaFoldDB" id="A0A4P7NMJ9"/>
<dbReference type="EC" id="1.4.3.-" evidence="6"/>
<sequence>MKSLDALHLLLTALALATKAASTPRTIETDVVVVGGGLSGLTSAYQLHKAGIQTVVLEARDALGGKSRSKDLGGGRIIELGATWINNKTQEHVYNLTRLFGLETAVQYIAGDAVFQGSDGRVTRLPEGYPFNTQDEDAALLEGLALGTIHNASLNVDLYDFDAFPADQDVSVAEWLAGQMFGQHPHVVDIVTHLSTALVGREPEEIGMHYLLDYIGSGGGVESLATDDEQGAQYLKIKNGTTAIVTSLAATLPADRIHLSSPVVSIESTKPKPGAVVTIKSGQRFHAKRVILAIPTNTYKDVVFSPALPAGKQALLSAAKPGIYAKVVLSYRSAWWREARLAGKFTSRAAAGPVCFSWDTSDAAAGQHSLAVFIAGAKAAAWHALPGDGARVAAVVEHLAALVGGAGPLAEAARDTLRVDFVEWTTEGWLEGAPTASLGPGFLREHGLALREPFGPLHFGGGETAFEWKGYLEGAVRAGERVAQEVEEVLGCGK</sequence>
<feature type="signal peptide" evidence="7">
    <location>
        <begin position="1"/>
        <end position="22"/>
    </location>
</feature>
<evidence type="ECO:0000256" key="7">
    <source>
        <dbReference type="SAM" id="SignalP"/>
    </source>
</evidence>
<dbReference type="InterPro" id="IPR001613">
    <property type="entry name" value="Flavin_amine_oxidase"/>
</dbReference>
<evidence type="ECO:0000256" key="1">
    <source>
        <dbReference type="ARBA" id="ARBA00001974"/>
    </source>
</evidence>
<dbReference type="Gene3D" id="1.10.405.10">
    <property type="entry name" value="Guanine Nucleotide Dissociation Inhibitor, domain 1"/>
    <property type="match status" value="1"/>
</dbReference>
<evidence type="ECO:0000256" key="3">
    <source>
        <dbReference type="ARBA" id="ARBA00023002"/>
    </source>
</evidence>
<evidence type="ECO:0000256" key="5">
    <source>
        <dbReference type="PIRSR" id="PIRSR601613-1"/>
    </source>
</evidence>
<keyword evidence="6" id="KW-0285">Flavoprotein</keyword>
<comment type="similarity">
    <text evidence="2 6">Belongs to the flavin monoamine oxidase family.</text>
</comment>
<evidence type="ECO:0000256" key="6">
    <source>
        <dbReference type="RuleBase" id="RU362067"/>
    </source>
</evidence>
<feature type="chain" id="PRO_5020687308" description="Amine oxidase" evidence="7">
    <location>
        <begin position="23"/>
        <end position="494"/>
    </location>
</feature>
<dbReference type="GO" id="GO:0097621">
    <property type="term" value="F:monoamine oxidase activity"/>
    <property type="evidence" value="ECO:0007669"/>
    <property type="project" value="UniProtKB-EC"/>
</dbReference>
<feature type="binding site" evidence="5">
    <location>
        <position position="263"/>
    </location>
    <ligand>
        <name>FAD</name>
        <dbReference type="ChEBI" id="CHEBI:57692"/>
    </ligand>
</feature>
<protein>
    <recommendedName>
        <fullName evidence="6">Amine oxidase</fullName>
        <ecNumber evidence="6">1.4.3.-</ecNumber>
    </recommendedName>
</protein>
<evidence type="ECO:0000313" key="9">
    <source>
        <dbReference type="EMBL" id="QBZ63451.1"/>
    </source>
</evidence>
<feature type="binding site" evidence="5">
    <location>
        <position position="373"/>
    </location>
    <ligand>
        <name>substrate</name>
    </ligand>
</feature>
<keyword evidence="7" id="KW-0732">Signal</keyword>
<dbReference type="InterPro" id="IPR002937">
    <property type="entry name" value="Amino_oxidase"/>
</dbReference>
<dbReference type="Gene3D" id="3.90.660.10">
    <property type="match status" value="1"/>
</dbReference>
<dbReference type="InterPro" id="IPR050703">
    <property type="entry name" value="Flavin_MAO"/>
</dbReference>
<evidence type="ECO:0000313" key="10">
    <source>
        <dbReference type="Proteomes" id="UP000294847"/>
    </source>
</evidence>
<evidence type="ECO:0000259" key="8">
    <source>
        <dbReference type="Pfam" id="PF01593"/>
    </source>
</evidence>
<keyword evidence="3 6" id="KW-0560">Oxidoreductase</keyword>
<feature type="binding site" evidence="5">
    <location>
        <begin position="58"/>
        <end position="59"/>
    </location>
    <ligand>
        <name>FAD</name>
        <dbReference type="ChEBI" id="CHEBI:57692"/>
    </ligand>
</feature>
<dbReference type="PANTHER" id="PTHR43563">
    <property type="entry name" value="AMINE OXIDASE"/>
    <property type="match status" value="1"/>
</dbReference>
<feature type="domain" description="Amine oxidase" evidence="8">
    <location>
        <begin position="38"/>
        <end position="486"/>
    </location>
</feature>
<dbReference type="SUPFAM" id="SSF54373">
    <property type="entry name" value="FAD-linked reductases, C-terminal domain"/>
    <property type="match status" value="1"/>
</dbReference>
<dbReference type="InterPro" id="IPR036188">
    <property type="entry name" value="FAD/NAD-bd_sf"/>
</dbReference>
<feature type="binding site" evidence="5">
    <location>
        <position position="463"/>
    </location>
    <ligand>
        <name>FAD</name>
        <dbReference type="ChEBI" id="CHEBI:57692"/>
    </ligand>
</feature>
<dbReference type="PANTHER" id="PTHR43563:SF14">
    <property type="entry name" value="AMINE OXIDASE"/>
    <property type="match status" value="1"/>
</dbReference>
<comment type="cofactor">
    <cofactor evidence="1 6">
        <name>FAD</name>
        <dbReference type="ChEBI" id="CHEBI:57692"/>
    </cofactor>
</comment>
<dbReference type="PRINTS" id="PR00757">
    <property type="entry name" value="AMINEOXDASEF"/>
</dbReference>
<organism evidence="9 10">
    <name type="scientific">Pyricularia oryzae</name>
    <name type="common">Rice blast fungus</name>
    <name type="synonym">Magnaporthe oryzae</name>
    <dbReference type="NCBI Taxonomy" id="318829"/>
    <lineage>
        <taxon>Eukaryota</taxon>
        <taxon>Fungi</taxon>
        <taxon>Dikarya</taxon>
        <taxon>Ascomycota</taxon>
        <taxon>Pezizomycotina</taxon>
        <taxon>Sordariomycetes</taxon>
        <taxon>Sordariomycetidae</taxon>
        <taxon>Magnaporthales</taxon>
        <taxon>Pyriculariaceae</taxon>
        <taxon>Pyricularia</taxon>
    </lineage>
</organism>
<accession>A0A4P7NMJ9</accession>
<reference evidence="9 10" key="1">
    <citation type="journal article" date="2019" name="Mol. Biol. Evol.">
        <title>Blast fungal genomes show frequent chromosomal changes, gene gains and losses, and effector gene turnover.</title>
        <authorList>
            <person name="Gomez Luciano L.B."/>
            <person name="Jason Tsai I."/>
            <person name="Chuma I."/>
            <person name="Tosa Y."/>
            <person name="Chen Y.H."/>
            <person name="Li J.Y."/>
            <person name="Li M.Y."/>
            <person name="Jade Lu M.Y."/>
            <person name="Nakayashiki H."/>
            <person name="Li W.H."/>
        </authorList>
    </citation>
    <scope>NUCLEOTIDE SEQUENCE [LARGE SCALE GENOMIC DNA]</scope>
    <source>
        <strain evidence="9">MZ5-1-6</strain>
    </source>
</reference>
<dbReference type="Proteomes" id="UP000294847">
    <property type="component" value="Chromosome 6"/>
</dbReference>
<comment type="catalytic activity">
    <reaction evidence="4">
        <text>a secondary aliphatic amine + O2 + H2O = a primary amine + an aldehyde + H2O2</text>
        <dbReference type="Rhea" id="RHEA:26414"/>
        <dbReference type="ChEBI" id="CHEBI:15377"/>
        <dbReference type="ChEBI" id="CHEBI:15379"/>
        <dbReference type="ChEBI" id="CHEBI:16240"/>
        <dbReference type="ChEBI" id="CHEBI:17478"/>
        <dbReference type="ChEBI" id="CHEBI:58855"/>
        <dbReference type="ChEBI" id="CHEBI:65296"/>
        <dbReference type="EC" id="1.4.3.4"/>
    </reaction>
</comment>
<name>A0A4P7NMJ9_PYROR</name>
<dbReference type="SUPFAM" id="SSF51905">
    <property type="entry name" value="FAD/NAD(P)-binding domain"/>
    <property type="match status" value="1"/>
</dbReference>
<evidence type="ECO:0000256" key="4">
    <source>
        <dbReference type="ARBA" id="ARBA00048448"/>
    </source>
</evidence>